<dbReference type="GO" id="GO:0005524">
    <property type="term" value="F:ATP binding"/>
    <property type="evidence" value="ECO:0007669"/>
    <property type="project" value="UniProtKB-KW"/>
</dbReference>
<feature type="compositionally biased region" description="Basic and acidic residues" evidence="2">
    <location>
        <begin position="395"/>
        <end position="404"/>
    </location>
</feature>
<dbReference type="PANTHER" id="PTHR23076">
    <property type="entry name" value="METALLOPROTEASE M41 FTSH"/>
    <property type="match status" value="1"/>
</dbReference>
<accession>A0A7W6D794</accession>
<sequence length="678" mass="73383">METLTDRITRYLLARIRRLAILDLYERAAVVGLLEADFIVAGDETTGTVWRVPEESLRLLDADPAKVRAELVRRLGKAPYKTTAIDVLIQDLPGEPPHQNVRSAPKERTDRENLAVEGRLESQPVDASSASEAPSASSEFLALLREQLAPPSVAHVAVALLVARAVGSSVADLSALSTVLRTPGAFVLIKAPVGRFERRFGIMLEDGLILPYWMKLEDVHRSSPLSDGYGDRRRGKTRKTIKTLAGTDVPKAVERSLSRFLVDVLLERSAPVVLADETQTALPPFVSMTADLILEAGGLHHEFIAELLQTCCGIAPKQSLRQMERMALDLEGLSIDALALAIRPGRGLEHILSILEVLGERARSADKSDDDDNDGRGSGRGSGRSGRPKVKSRFLIKDGDEPPKSVDGIDVVQPEKAAEASGKEGGGGASVDPANPEHSRLRHLRVETLSGYGEARDWALDLKTDLQLWRDGGLAWSEMSTKLILSGPPGTGKTTYARALCNTLQVPLLVTSVASWLEPGYLGDVLKRMSKAFELARENAPVVLFIDEIDNIGSRFGGRREQHDDYWRSLINRLLDLLDGTSKTDGVIVVAATNLPEKIDPALLRSGRLEKHVAIPLPDLGALTGILAHHLGDDLAVVLASAPSGSPKTIEATRQRHADVGSDADVIDQSNRGAPHNV</sequence>
<dbReference type="Pfam" id="PF00004">
    <property type="entry name" value="AAA"/>
    <property type="match status" value="1"/>
</dbReference>
<feature type="compositionally biased region" description="Basic and acidic residues" evidence="2">
    <location>
        <begin position="651"/>
        <end position="660"/>
    </location>
</feature>
<evidence type="ECO:0000313" key="5">
    <source>
        <dbReference type="Proteomes" id="UP000574761"/>
    </source>
</evidence>
<dbReference type="GO" id="GO:0005886">
    <property type="term" value="C:plasma membrane"/>
    <property type="evidence" value="ECO:0007669"/>
    <property type="project" value="TreeGrafter"/>
</dbReference>
<comment type="similarity">
    <text evidence="1">Belongs to the AAA ATPase family.</text>
</comment>
<evidence type="ECO:0000256" key="1">
    <source>
        <dbReference type="RuleBase" id="RU003651"/>
    </source>
</evidence>
<dbReference type="InterPro" id="IPR003960">
    <property type="entry name" value="ATPase_AAA_CS"/>
</dbReference>
<comment type="caution">
    <text evidence="4">The sequence shown here is derived from an EMBL/GenBank/DDBJ whole genome shotgun (WGS) entry which is preliminary data.</text>
</comment>
<feature type="compositionally biased region" description="Basic and acidic residues" evidence="2">
    <location>
        <begin position="104"/>
        <end position="120"/>
    </location>
</feature>
<organism evidence="4 5">
    <name type="scientific">Mycoplana azooxidifex</name>
    <dbReference type="NCBI Taxonomy" id="1636188"/>
    <lineage>
        <taxon>Bacteria</taxon>
        <taxon>Pseudomonadati</taxon>
        <taxon>Pseudomonadota</taxon>
        <taxon>Alphaproteobacteria</taxon>
        <taxon>Hyphomicrobiales</taxon>
        <taxon>Rhizobiaceae</taxon>
        <taxon>Mycoplana</taxon>
    </lineage>
</organism>
<evidence type="ECO:0000259" key="3">
    <source>
        <dbReference type="SMART" id="SM00382"/>
    </source>
</evidence>
<dbReference type="InterPro" id="IPR027417">
    <property type="entry name" value="P-loop_NTPase"/>
</dbReference>
<dbReference type="EMBL" id="JACIEE010000002">
    <property type="protein sequence ID" value="MBB3975926.1"/>
    <property type="molecule type" value="Genomic_DNA"/>
</dbReference>
<feature type="region of interest" description="Disordered" evidence="2">
    <location>
        <begin position="362"/>
        <end position="438"/>
    </location>
</feature>
<dbReference type="GO" id="GO:0016887">
    <property type="term" value="F:ATP hydrolysis activity"/>
    <property type="evidence" value="ECO:0007669"/>
    <property type="project" value="InterPro"/>
</dbReference>
<dbReference type="SUPFAM" id="SSF52540">
    <property type="entry name" value="P-loop containing nucleoside triphosphate hydrolases"/>
    <property type="match status" value="1"/>
</dbReference>
<dbReference type="CDD" id="cd19481">
    <property type="entry name" value="RecA-like_protease"/>
    <property type="match status" value="1"/>
</dbReference>
<dbReference type="GO" id="GO:0006508">
    <property type="term" value="P:proteolysis"/>
    <property type="evidence" value="ECO:0007669"/>
    <property type="project" value="TreeGrafter"/>
</dbReference>
<dbReference type="Proteomes" id="UP000574761">
    <property type="component" value="Unassembled WGS sequence"/>
</dbReference>
<evidence type="ECO:0000256" key="2">
    <source>
        <dbReference type="SAM" id="MobiDB-lite"/>
    </source>
</evidence>
<dbReference type="AlphaFoldDB" id="A0A7W6D794"/>
<evidence type="ECO:0000313" key="4">
    <source>
        <dbReference type="EMBL" id="MBB3975926.1"/>
    </source>
</evidence>
<dbReference type="PANTHER" id="PTHR23076:SF97">
    <property type="entry name" value="ATP-DEPENDENT ZINC METALLOPROTEASE YME1L1"/>
    <property type="match status" value="1"/>
</dbReference>
<keyword evidence="1" id="KW-0547">Nucleotide-binding</keyword>
<dbReference type="PROSITE" id="PS00674">
    <property type="entry name" value="AAA"/>
    <property type="match status" value="1"/>
</dbReference>
<dbReference type="GO" id="GO:0030163">
    <property type="term" value="P:protein catabolic process"/>
    <property type="evidence" value="ECO:0007669"/>
    <property type="project" value="TreeGrafter"/>
</dbReference>
<keyword evidence="1" id="KW-0067">ATP-binding</keyword>
<gene>
    <name evidence="4" type="ORF">GGQ64_001113</name>
</gene>
<feature type="region of interest" description="Disordered" evidence="2">
    <location>
        <begin position="646"/>
        <end position="678"/>
    </location>
</feature>
<proteinExistence type="inferred from homology"/>
<keyword evidence="5" id="KW-1185">Reference proteome</keyword>
<dbReference type="Gene3D" id="3.40.50.300">
    <property type="entry name" value="P-loop containing nucleotide triphosphate hydrolases"/>
    <property type="match status" value="1"/>
</dbReference>
<name>A0A7W6D794_9HYPH</name>
<dbReference type="GO" id="GO:0004176">
    <property type="term" value="F:ATP-dependent peptidase activity"/>
    <property type="evidence" value="ECO:0007669"/>
    <property type="project" value="TreeGrafter"/>
</dbReference>
<dbReference type="InterPro" id="IPR003593">
    <property type="entry name" value="AAA+_ATPase"/>
</dbReference>
<feature type="domain" description="AAA+ ATPase" evidence="3">
    <location>
        <begin position="479"/>
        <end position="619"/>
    </location>
</feature>
<reference evidence="4 5" key="1">
    <citation type="submission" date="2020-08" db="EMBL/GenBank/DDBJ databases">
        <title>Genomic Encyclopedia of Type Strains, Phase IV (KMG-IV): sequencing the most valuable type-strain genomes for metagenomic binning, comparative biology and taxonomic classification.</title>
        <authorList>
            <person name="Goeker M."/>
        </authorList>
    </citation>
    <scope>NUCLEOTIDE SEQUENCE [LARGE SCALE GENOMIC DNA]</scope>
    <source>
        <strain evidence="4 5">DSM 100211</strain>
    </source>
</reference>
<dbReference type="SMART" id="SM00382">
    <property type="entry name" value="AAA"/>
    <property type="match status" value="1"/>
</dbReference>
<dbReference type="InterPro" id="IPR003959">
    <property type="entry name" value="ATPase_AAA_core"/>
</dbReference>
<feature type="region of interest" description="Disordered" evidence="2">
    <location>
        <begin position="91"/>
        <end position="132"/>
    </location>
</feature>
<protein>
    <recommendedName>
        <fullName evidence="3">AAA+ ATPase domain-containing protein</fullName>
    </recommendedName>
</protein>
<dbReference type="RefSeq" id="WP_183800251.1">
    <property type="nucleotide sequence ID" value="NZ_JACIEE010000002.1"/>
</dbReference>